<sequence>MFGQKEDSVRRLSKKDRERSRLILGIALNLQEVRKVYPNGTEALRGIDLVIQEGEAIGLIGPNAAGKTTLAKLVIGLLEPTSGRIELWGSRFGQLPRSMREKIGFLPEGGSPFESLTVEENIIFWEKLYGISKIRGEEALKEWGLWEFRKKRAKTLSQGMKRRLMIAQVTLHQPSLLVMDEPTSSLDPVVRRNTVDLLRGFANSERTLLITSHDLFDVERICTRIVILRHGLILAQGSMEELQRKLGATQQVRVETSVPIPEALRESLEERFGIESTSPNEFFLPQGHNRGELIRFLVESGVDINLVEEKKETLEDIYIKMVKEDEER</sequence>
<dbReference type="SMART" id="SM00382">
    <property type="entry name" value="AAA"/>
    <property type="match status" value="1"/>
</dbReference>
<evidence type="ECO:0000313" key="6">
    <source>
        <dbReference type="EMBL" id="HGB36167.1"/>
    </source>
</evidence>
<keyword evidence="2" id="KW-0813">Transport</keyword>
<dbReference type="InterPro" id="IPR050763">
    <property type="entry name" value="ABC_transporter_ATP-binding"/>
</dbReference>
<comment type="caution">
    <text evidence="6">The sequence shown here is derived from an EMBL/GenBank/DDBJ whole genome shotgun (WGS) entry which is preliminary data.</text>
</comment>
<dbReference type="PROSITE" id="PS00211">
    <property type="entry name" value="ABC_TRANSPORTER_1"/>
    <property type="match status" value="1"/>
</dbReference>
<keyword evidence="3" id="KW-0547">Nucleotide-binding</keyword>
<dbReference type="Gene3D" id="3.40.50.300">
    <property type="entry name" value="P-loop containing nucleotide triphosphate hydrolases"/>
    <property type="match status" value="1"/>
</dbReference>
<accession>A0A7V3KNY4</accession>
<dbReference type="GO" id="GO:0005524">
    <property type="term" value="F:ATP binding"/>
    <property type="evidence" value="ECO:0007669"/>
    <property type="project" value="UniProtKB-KW"/>
</dbReference>
<protein>
    <submittedName>
        <fullName evidence="6">ABC transporter ATP-binding protein</fullName>
    </submittedName>
</protein>
<keyword evidence="4 6" id="KW-0067">ATP-binding</keyword>
<dbReference type="AlphaFoldDB" id="A0A7V3KNY4"/>
<gene>
    <name evidence="6" type="ORF">ENV38_04610</name>
</gene>
<evidence type="ECO:0000256" key="1">
    <source>
        <dbReference type="ARBA" id="ARBA00005417"/>
    </source>
</evidence>
<dbReference type="InterPro" id="IPR003439">
    <property type="entry name" value="ABC_transporter-like_ATP-bd"/>
</dbReference>
<evidence type="ECO:0000256" key="2">
    <source>
        <dbReference type="ARBA" id="ARBA00022448"/>
    </source>
</evidence>
<proteinExistence type="inferred from homology"/>
<dbReference type="CDD" id="cd03230">
    <property type="entry name" value="ABC_DR_subfamily_A"/>
    <property type="match status" value="1"/>
</dbReference>
<reference evidence="6" key="1">
    <citation type="journal article" date="2020" name="mSystems">
        <title>Genome- and Community-Level Interaction Insights into Carbon Utilization and Element Cycling Functions of Hydrothermarchaeota in Hydrothermal Sediment.</title>
        <authorList>
            <person name="Zhou Z."/>
            <person name="Liu Y."/>
            <person name="Xu W."/>
            <person name="Pan J."/>
            <person name="Luo Z.H."/>
            <person name="Li M."/>
        </authorList>
    </citation>
    <scope>NUCLEOTIDE SEQUENCE [LARGE SCALE GENOMIC DNA]</scope>
    <source>
        <strain evidence="6">SpSt-754</strain>
    </source>
</reference>
<dbReference type="PROSITE" id="PS50893">
    <property type="entry name" value="ABC_TRANSPORTER_2"/>
    <property type="match status" value="1"/>
</dbReference>
<organism evidence="6">
    <name type="scientific">candidate division WOR-3 bacterium</name>
    <dbReference type="NCBI Taxonomy" id="2052148"/>
    <lineage>
        <taxon>Bacteria</taxon>
        <taxon>Bacteria division WOR-3</taxon>
    </lineage>
</organism>
<evidence type="ECO:0000256" key="4">
    <source>
        <dbReference type="ARBA" id="ARBA00022840"/>
    </source>
</evidence>
<dbReference type="InterPro" id="IPR003593">
    <property type="entry name" value="AAA+_ATPase"/>
</dbReference>
<dbReference type="SUPFAM" id="SSF52540">
    <property type="entry name" value="P-loop containing nucleoside triphosphate hydrolases"/>
    <property type="match status" value="1"/>
</dbReference>
<comment type="similarity">
    <text evidence="1">Belongs to the ABC transporter superfamily.</text>
</comment>
<dbReference type="EMBL" id="DTGD01000169">
    <property type="protein sequence ID" value="HGB36167.1"/>
    <property type="molecule type" value="Genomic_DNA"/>
</dbReference>
<dbReference type="InterPro" id="IPR017871">
    <property type="entry name" value="ABC_transporter-like_CS"/>
</dbReference>
<dbReference type="Pfam" id="PF13732">
    <property type="entry name" value="DrrA1-3_C"/>
    <property type="match status" value="1"/>
</dbReference>
<dbReference type="Pfam" id="PF00005">
    <property type="entry name" value="ABC_tran"/>
    <property type="match status" value="1"/>
</dbReference>
<dbReference type="GO" id="GO:0016887">
    <property type="term" value="F:ATP hydrolysis activity"/>
    <property type="evidence" value="ECO:0007669"/>
    <property type="project" value="InterPro"/>
</dbReference>
<name>A0A7V3KNY4_UNCW3</name>
<evidence type="ECO:0000256" key="3">
    <source>
        <dbReference type="ARBA" id="ARBA00022741"/>
    </source>
</evidence>
<feature type="domain" description="ABC transporter" evidence="5">
    <location>
        <begin position="28"/>
        <end position="255"/>
    </location>
</feature>
<dbReference type="InterPro" id="IPR027417">
    <property type="entry name" value="P-loop_NTPase"/>
</dbReference>
<dbReference type="PANTHER" id="PTHR42711:SF5">
    <property type="entry name" value="ABC TRANSPORTER ATP-BINDING PROTEIN NATA"/>
    <property type="match status" value="1"/>
</dbReference>
<evidence type="ECO:0000259" key="5">
    <source>
        <dbReference type="PROSITE" id="PS50893"/>
    </source>
</evidence>
<dbReference type="PANTHER" id="PTHR42711">
    <property type="entry name" value="ABC TRANSPORTER ATP-BINDING PROTEIN"/>
    <property type="match status" value="1"/>
</dbReference>
<dbReference type="InterPro" id="IPR025302">
    <property type="entry name" value="DrrA1/2-like_C"/>
</dbReference>